<feature type="region of interest" description="Disordered" evidence="12">
    <location>
        <begin position="94"/>
        <end position="121"/>
    </location>
</feature>
<organism evidence="14 15">
    <name type="scientific">Skeletonema marinoi</name>
    <dbReference type="NCBI Taxonomy" id="267567"/>
    <lineage>
        <taxon>Eukaryota</taxon>
        <taxon>Sar</taxon>
        <taxon>Stramenopiles</taxon>
        <taxon>Ochrophyta</taxon>
        <taxon>Bacillariophyta</taxon>
        <taxon>Coscinodiscophyceae</taxon>
        <taxon>Thalassiosirophycidae</taxon>
        <taxon>Thalassiosirales</taxon>
        <taxon>Skeletonemataceae</taxon>
        <taxon>Skeletonema</taxon>
        <taxon>Skeletonema marinoi-dohrnii complex</taxon>
    </lineage>
</organism>
<evidence type="ECO:0000256" key="5">
    <source>
        <dbReference type="ARBA" id="ARBA00022692"/>
    </source>
</evidence>
<keyword evidence="8 13" id="KW-0472">Membrane</keyword>
<dbReference type="InterPro" id="IPR004570">
    <property type="entry name" value="Phosphatidylglycerol_P_synth"/>
</dbReference>
<dbReference type="NCBIfam" id="TIGR00560">
    <property type="entry name" value="pgsA"/>
    <property type="match status" value="1"/>
</dbReference>
<dbReference type="InterPro" id="IPR048254">
    <property type="entry name" value="CDP_ALCOHOL_P_TRANSF_CS"/>
</dbReference>
<dbReference type="InterPro" id="IPR050324">
    <property type="entry name" value="CDP-alcohol_PTase-I"/>
</dbReference>
<accession>A0AAD8YI14</accession>
<evidence type="ECO:0000256" key="11">
    <source>
        <dbReference type="RuleBase" id="RU003750"/>
    </source>
</evidence>
<evidence type="ECO:0000256" key="13">
    <source>
        <dbReference type="SAM" id="Phobius"/>
    </source>
</evidence>
<keyword evidence="4 11" id="KW-0808">Transferase</keyword>
<evidence type="ECO:0000313" key="14">
    <source>
        <dbReference type="EMBL" id="KAK1746916.1"/>
    </source>
</evidence>
<evidence type="ECO:0000313" key="15">
    <source>
        <dbReference type="Proteomes" id="UP001224775"/>
    </source>
</evidence>
<evidence type="ECO:0000256" key="12">
    <source>
        <dbReference type="SAM" id="MobiDB-lite"/>
    </source>
</evidence>
<evidence type="ECO:0000256" key="1">
    <source>
        <dbReference type="ARBA" id="ARBA00004141"/>
    </source>
</evidence>
<feature type="transmembrane region" description="Helical" evidence="13">
    <location>
        <begin position="206"/>
        <end position="232"/>
    </location>
</feature>
<evidence type="ECO:0000256" key="9">
    <source>
        <dbReference type="ARBA" id="ARBA00023209"/>
    </source>
</evidence>
<keyword evidence="5 13" id="KW-0812">Transmembrane</keyword>
<dbReference type="GO" id="GO:0046474">
    <property type="term" value="P:glycerophospholipid biosynthetic process"/>
    <property type="evidence" value="ECO:0007669"/>
    <property type="project" value="TreeGrafter"/>
</dbReference>
<feature type="transmembrane region" description="Helical" evidence="13">
    <location>
        <begin position="139"/>
        <end position="160"/>
    </location>
</feature>
<dbReference type="PANTHER" id="PTHR14269:SF62">
    <property type="entry name" value="CDP-DIACYLGLYCEROL--GLYCEROL-3-PHOSPHATE 3-PHOSPHATIDYLTRANSFERASE 1, CHLOROPLASTIC"/>
    <property type="match status" value="1"/>
</dbReference>
<comment type="subcellular location">
    <subcellularLocation>
        <location evidence="1">Membrane</location>
        <topology evidence="1">Multi-pass membrane protein</topology>
    </subcellularLocation>
</comment>
<dbReference type="InterPro" id="IPR000462">
    <property type="entry name" value="CDP-OH_P_trans"/>
</dbReference>
<evidence type="ECO:0000256" key="10">
    <source>
        <dbReference type="ARBA" id="ARBA00023264"/>
    </source>
</evidence>
<comment type="similarity">
    <text evidence="2 11">Belongs to the CDP-alcohol phosphatidyltransferase class-I family.</text>
</comment>
<feature type="transmembrane region" description="Helical" evidence="13">
    <location>
        <begin position="319"/>
        <end position="337"/>
    </location>
</feature>
<dbReference type="GO" id="GO:0008444">
    <property type="term" value="F:CDP-diacylglycerol-glycerol-3-phosphate 3-phosphatidyltransferase activity"/>
    <property type="evidence" value="ECO:0007669"/>
    <property type="project" value="UniProtKB-EC"/>
</dbReference>
<sequence length="348" mass="36209">MKYPMNLIAGVSVLLSSPVMSSSFSPAVFGRATSAFSKASNNGVKNAERMTFILRGGGEDDSIISSSSSASIINANGVNAGGVALSAVSNRGGEVEESSAAAPTTTSSSTKGGVGPNAPPPGPLRRLLPKFPWHELPNYLTYARCISIPIFLALSYYPVIMPNRAPVLSLLFAVASITDWFDGFLARRWDVTSPFGAFLDPVADKLMVSTALIVLAGRYGGIVAIPTAVIMAREVGVSALREWMAQRGARDSVKVGMQGKIKAALTMVSITLMLLVPEGVGLESVAWTKYLGVLGVGGAGSVVEGVVNDGLAWMLGPSLLMLFASAFVTVTSGSVYFKAAAPVLLGKE</sequence>
<dbReference type="AlphaFoldDB" id="A0AAD8YI14"/>
<keyword evidence="7" id="KW-0443">Lipid metabolism</keyword>
<gene>
    <name evidence="14" type="ORF">QTG54_002260</name>
</gene>
<dbReference type="PROSITE" id="PS00379">
    <property type="entry name" value="CDP_ALCOHOL_P_TRANSF"/>
    <property type="match status" value="1"/>
</dbReference>
<keyword evidence="9" id="KW-0594">Phospholipid biosynthesis</keyword>
<feature type="transmembrane region" description="Helical" evidence="13">
    <location>
        <begin position="263"/>
        <end position="281"/>
    </location>
</feature>
<keyword evidence="10" id="KW-1208">Phospholipid metabolism</keyword>
<keyword evidence="15" id="KW-1185">Reference proteome</keyword>
<dbReference type="EC" id="2.7.8.5" evidence="14"/>
<reference evidence="14" key="1">
    <citation type="submission" date="2023-06" db="EMBL/GenBank/DDBJ databases">
        <title>Survivors Of The Sea: Transcriptome response of Skeletonema marinoi to long-term dormancy.</title>
        <authorList>
            <person name="Pinder M.I.M."/>
            <person name="Kourtchenko O."/>
            <person name="Robertson E.K."/>
            <person name="Larsson T."/>
            <person name="Maumus F."/>
            <person name="Osuna-Cruz C.M."/>
            <person name="Vancaester E."/>
            <person name="Stenow R."/>
            <person name="Vandepoele K."/>
            <person name="Ploug H."/>
            <person name="Bruchert V."/>
            <person name="Godhe A."/>
            <person name="Topel M."/>
        </authorList>
    </citation>
    <scope>NUCLEOTIDE SEQUENCE</scope>
    <source>
        <strain evidence="14">R05AC</strain>
    </source>
</reference>
<feature type="compositionally biased region" description="Low complexity" evidence="12">
    <location>
        <begin position="98"/>
        <end position="110"/>
    </location>
</feature>
<dbReference type="Proteomes" id="UP001224775">
    <property type="component" value="Unassembled WGS sequence"/>
</dbReference>
<keyword evidence="3" id="KW-0444">Lipid biosynthesis</keyword>
<dbReference type="Pfam" id="PF01066">
    <property type="entry name" value="CDP-OH_P_transf"/>
    <property type="match status" value="1"/>
</dbReference>
<evidence type="ECO:0000256" key="4">
    <source>
        <dbReference type="ARBA" id="ARBA00022679"/>
    </source>
</evidence>
<evidence type="ECO:0000256" key="7">
    <source>
        <dbReference type="ARBA" id="ARBA00023098"/>
    </source>
</evidence>
<dbReference type="InterPro" id="IPR043130">
    <property type="entry name" value="CDP-OH_PTrfase_TM_dom"/>
</dbReference>
<dbReference type="EMBL" id="JATAAI010000003">
    <property type="protein sequence ID" value="KAK1746916.1"/>
    <property type="molecule type" value="Genomic_DNA"/>
</dbReference>
<dbReference type="PANTHER" id="PTHR14269">
    <property type="entry name" value="CDP-DIACYLGLYCEROL--GLYCEROL-3-PHOSPHATE 3-PHOSPHATIDYLTRANSFERASE-RELATED"/>
    <property type="match status" value="1"/>
</dbReference>
<evidence type="ECO:0000256" key="6">
    <source>
        <dbReference type="ARBA" id="ARBA00022989"/>
    </source>
</evidence>
<evidence type="ECO:0000256" key="8">
    <source>
        <dbReference type="ARBA" id="ARBA00023136"/>
    </source>
</evidence>
<feature type="transmembrane region" description="Helical" evidence="13">
    <location>
        <begin position="167"/>
        <end position="186"/>
    </location>
</feature>
<keyword evidence="6 13" id="KW-1133">Transmembrane helix</keyword>
<protein>
    <submittedName>
        <fullName evidence="14">CDP-diacylglycerol--glycerol-3-phosphate 3-phosphatidyltransferase</fullName>
        <ecNumber evidence="14">2.7.8.5</ecNumber>
    </submittedName>
</protein>
<dbReference type="Gene3D" id="1.20.120.1760">
    <property type="match status" value="1"/>
</dbReference>
<evidence type="ECO:0000256" key="2">
    <source>
        <dbReference type="ARBA" id="ARBA00010441"/>
    </source>
</evidence>
<dbReference type="GO" id="GO:0016020">
    <property type="term" value="C:membrane"/>
    <property type="evidence" value="ECO:0007669"/>
    <property type="project" value="UniProtKB-SubCell"/>
</dbReference>
<name>A0AAD8YI14_9STRA</name>
<proteinExistence type="inferred from homology"/>
<comment type="caution">
    <text evidence="14">The sequence shown here is derived from an EMBL/GenBank/DDBJ whole genome shotgun (WGS) entry which is preliminary data.</text>
</comment>
<evidence type="ECO:0000256" key="3">
    <source>
        <dbReference type="ARBA" id="ARBA00022516"/>
    </source>
</evidence>